<dbReference type="PANTHER" id="PTHR46580:SF4">
    <property type="entry name" value="ATP_GTP-BINDING PROTEIN"/>
    <property type="match status" value="1"/>
</dbReference>
<evidence type="ECO:0000256" key="2">
    <source>
        <dbReference type="SAM" id="MobiDB-lite"/>
    </source>
</evidence>
<comment type="caution">
    <text evidence="3">The sequence shown here is derived from an EMBL/GenBank/DDBJ whole genome shotgun (WGS) entry which is preliminary data.</text>
</comment>
<protein>
    <recommendedName>
        <fullName evidence="5">VCBS repeat protein</fullName>
    </recommendedName>
</protein>
<proteinExistence type="predicted"/>
<keyword evidence="1" id="KW-0732">Signal</keyword>
<dbReference type="InterPro" id="IPR028994">
    <property type="entry name" value="Integrin_alpha_N"/>
</dbReference>
<dbReference type="Proteomes" id="UP000185696">
    <property type="component" value="Unassembled WGS sequence"/>
</dbReference>
<accession>A0A7Z0WMC0</accession>
<organism evidence="3 4">
    <name type="scientific">Actinophytocola xinjiangensis</name>
    <dbReference type="NCBI Taxonomy" id="485602"/>
    <lineage>
        <taxon>Bacteria</taxon>
        <taxon>Bacillati</taxon>
        <taxon>Actinomycetota</taxon>
        <taxon>Actinomycetes</taxon>
        <taxon>Pseudonocardiales</taxon>
        <taxon>Pseudonocardiaceae</taxon>
    </lineage>
</organism>
<dbReference type="InterPro" id="IPR013517">
    <property type="entry name" value="FG-GAP"/>
</dbReference>
<gene>
    <name evidence="3" type="ORF">BLA60_17470</name>
</gene>
<dbReference type="EMBL" id="MSIF01000007">
    <property type="protein sequence ID" value="OLF10225.1"/>
    <property type="molecule type" value="Genomic_DNA"/>
</dbReference>
<dbReference type="SUPFAM" id="SSF69318">
    <property type="entry name" value="Integrin alpha N-terminal domain"/>
    <property type="match status" value="1"/>
</dbReference>
<reference evidence="3 4" key="1">
    <citation type="submission" date="2016-12" db="EMBL/GenBank/DDBJ databases">
        <title>The draft genome sequence of Actinophytocola xinjiangensis.</title>
        <authorList>
            <person name="Wang W."/>
            <person name="Yuan L."/>
        </authorList>
    </citation>
    <scope>NUCLEOTIDE SEQUENCE [LARGE SCALE GENOMIC DNA]</scope>
    <source>
        <strain evidence="3 4">CGMCC 4.4663</strain>
    </source>
</reference>
<evidence type="ECO:0008006" key="5">
    <source>
        <dbReference type="Google" id="ProtNLM"/>
    </source>
</evidence>
<keyword evidence="4" id="KW-1185">Reference proteome</keyword>
<sequence length="465" mass="49381">MVTTLGLVTTAESDVDGTTAVRQAAYEVLQPPDTWQIWDKPGHVGTPLFGDVDGDGRDDLIAPVAGGDVFVGLSLGFQFATPQQWLSGFCGPICQTADVDGDGRDDLVSYSWGTGTTSGSANVRVGLSTGTGFADQGVWNDGFCVTEQVCRVGDVDGDGRADLVAFTPNTGLVWISRSTGRSFGENAVRHNYFCIVTERCHVGDVDGDGRDDLVAFKPSSPDGQKGNVLWSRSTGTGFEAARTGHGFFCIDNEICSVADFDGDGRSDIMVLKQVPWEGTWELLVALSDGQQFTNATPFSWSTSIPGHFGATGDGDGDGRADLLTYVRDNSADPVRFYLAASKPTPPTDPPPIDPPASGISRVEINNCTVERRDLYVWVFDAATGGLVINSGALGHQYDDTGRCPAGGQPWDFNPDTGRAFDIVVVDPALIGCGVNDPSVQACQKQRLRVVGNDRGPVWKVVVPTA</sequence>
<dbReference type="Pfam" id="PF13517">
    <property type="entry name" value="FG-GAP_3"/>
    <property type="match status" value="2"/>
</dbReference>
<feature type="region of interest" description="Disordered" evidence="2">
    <location>
        <begin position="340"/>
        <end position="359"/>
    </location>
</feature>
<dbReference type="AlphaFoldDB" id="A0A7Z0WMC0"/>
<evidence type="ECO:0000313" key="3">
    <source>
        <dbReference type="EMBL" id="OLF10225.1"/>
    </source>
</evidence>
<dbReference type="PANTHER" id="PTHR46580">
    <property type="entry name" value="SENSOR KINASE-RELATED"/>
    <property type="match status" value="1"/>
</dbReference>
<feature type="compositionally biased region" description="Pro residues" evidence="2">
    <location>
        <begin position="343"/>
        <end position="354"/>
    </location>
</feature>
<evidence type="ECO:0000313" key="4">
    <source>
        <dbReference type="Proteomes" id="UP000185696"/>
    </source>
</evidence>
<name>A0A7Z0WMC0_9PSEU</name>
<dbReference type="Gene3D" id="2.130.10.130">
    <property type="entry name" value="Integrin alpha, N-terminal"/>
    <property type="match status" value="2"/>
</dbReference>
<evidence type="ECO:0000256" key="1">
    <source>
        <dbReference type="ARBA" id="ARBA00022729"/>
    </source>
</evidence>